<evidence type="ECO:0000256" key="3">
    <source>
        <dbReference type="SAM" id="MobiDB-lite"/>
    </source>
</evidence>
<protein>
    <submittedName>
        <fullName evidence="4">Protein fam</fullName>
    </submittedName>
</protein>
<evidence type="ECO:0000313" key="4">
    <source>
        <dbReference type="EMBL" id="KAI1720677.1"/>
    </source>
</evidence>
<feature type="region of interest" description="Disordered" evidence="3">
    <location>
        <begin position="103"/>
        <end position="144"/>
    </location>
</feature>
<dbReference type="GO" id="GO:0005856">
    <property type="term" value="C:cytoskeleton"/>
    <property type="evidence" value="ECO:0007669"/>
    <property type="project" value="UniProtKB-ARBA"/>
</dbReference>
<comment type="caution">
    <text evidence="4">The sequence shown here is derived from an EMBL/GenBank/DDBJ whole genome shotgun (WGS) entry which is preliminary data.</text>
</comment>
<evidence type="ECO:0000313" key="5">
    <source>
        <dbReference type="Proteomes" id="UP001201812"/>
    </source>
</evidence>
<dbReference type="InterPro" id="IPR019579">
    <property type="entry name" value="FAM161A/B"/>
</dbReference>
<dbReference type="InterPro" id="IPR051655">
    <property type="entry name" value="FAM161"/>
</dbReference>
<dbReference type="EMBL" id="JAKKPZ010000005">
    <property type="protein sequence ID" value="KAI1720677.1"/>
    <property type="molecule type" value="Genomic_DNA"/>
</dbReference>
<name>A0AAD4N8D8_9BILA</name>
<feature type="compositionally biased region" description="Low complexity" evidence="3">
    <location>
        <begin position="114"/>
        <end position="133"/>
    </location>
</feature>
<dbReference type="GO" id="GO:0044782">
    <property type="term" value="P:cilium organization"/>
    <property type="evidence" value="ECO:0007669"/>
    <property type="project" value="TreeGrafter"/>
</dbReference>
<gene>
    <name evidence="4" type="ORF">DdX_04920</name>
</gene>
<organism evidence="4 5">
    <name type="scientific">Ditylenchus destructor</name>
    <dbReference type="NCBI Taxonomy" id="166010"/>
    <lineage>
        <taxon>Eukaryota</taxon>
        <taxon>Metazoa</taxon>
        <taxon>Ecdysozoa</taxon>
        <taxon>Nematoda</taxon>
        <taxon>Chromadorea</taxon>
        <taxon>Rhabditida</taxon>
        <taxon>Tylenchina</taxon>
        <taxon>Tylenchomorpha</taxon>
        <taxon>Sphaerularioidea</taxon>
        <taxon>Anguinidae</taxon>
        <taxon>Anguininae</taxon>
        <taxon>Ditylenchus</taxon>
    </lineage>
</organism>
<sequence>MTQTEWSEDNNPLVRIEKKQQKNNNNCSLNELLKKLRLLRIDCALLHNTVENSLLTGGICKKYTVRRKDPSETTIVFNGNVYKKTPKYVRPASRRFRRICTAPSPLLSRRRAQPRPSSSRASSTDYSSISTSSTVGTVQKRRKPWVPQTTVPEPFQMTIREASEPRRLTYSEKFIYKMLEEKLQKEEQERKERRKRFKAHPVPLTTYVPETNYYVGKLKRKTTQVAKVTGTRKNGIAKETSEKKKFHSTPIPLSTFIRPSTSADDLRKLYRHQRAIELLTSASEPFGLEVNYYLLITQFVGM</sequence>
<dbReference type="PANTHER" id="PTHR21501:SF1">
    <property type="entry name" value="PROTEIN FAM-161"/>
    <property type="match status" value="1"/>
</dbReference>
<dbReference type="GO" id="GO:0005929">
    <property type="term" value="C:cilium"/>
    <property type="evidence" value="ECO:0007669"/>
    <property type="project" value="TreeGrafter"/>
</dbReference>
<evidence type="ECO:0000256" key="2">
    <source>
        <dbReference type="ARBA" id="ARBA00023054"/>
    </source>
</evidence>
<dbReference type="PANTHER" id="PTHR21501">
    <property type="entry name" value="PROTEIN FAM-161"/>
    <property type="match status" value="1"/>
</dbReference>
<dbReference type="Pfam" id="PF10595">
    <property type="entry name" value="FAM161A_B"/>
    <property type="match status" value="1"/>
</dbReference>
<dbReference type="Proteomes" id="UP001201812">
    <property type="component" value="Unassembled WGS sequence"/>
</dbReference>
<accession>A0AAD4N8D8</accession>
<evidence type="ECO:0000256" key="1">
    <source>
        <dbReference type="ARBA" id="ARBA00006663"/>
    </source>
</evidence>
<proteinExistence type="inferred from homology"/>
<keyword evidence="2" id="KW-0175">Coiled coil</keyword>
<comment type="similarity">
    <text evidence="1">Belongs to the FAM161 family.</text>
</comment>
<reference evidence="4" key="1">
    <citation type="submission" date="2022-01" db="EMBL/GenBank/DDBJ databases">
        <title>Genome Sequence Resource for Two Populations of Ditylenchus destructor, the Migratory Endoparasitic Phytonematode.</title>
        <authorList>
            <person name="Zhang H."/>
            <person name="Lin R."/>
            <person name="Xie B."/>
        </authorList>
    </citation>
    <scope>NUCLEOTIDE SEQUENCE</scope>
    <source>
        <strain evidence="4">BazhouSP</strain>
    </source>
</reference>
<dbReference type="AlphaFoldDB" id="A0AAD4N8D8"/>
<keyword evidence="5" id="KW-1185">Reference proteome</keyword>